<dbReference type="Proteomes" id="UP000218209">
    <property type="component" value="Unassembled WGS sequence"/>
</dbReference>
<dbReference type="EMBL" id="KV918894">
    <property type="protein sequence ID" value="OSX75686.1"/>
    <property type="molecule type" value="Genomic_DNA"/>
</dbReference>
<keyword evidence="4" id="KW-1185">Reference proteome</keyword>
<sequence length="533" mass="57758">MATKMAVAQVLSTLENRGTFKDALNLVSGQTGIAVGALRSSYYRSWDNTSRAHGNARLFHHDEQVLVGVAQAFSVNNFPINNAQIRGVIKRRCDIEVSQPWVSRSVKRNRKHLSLRACNARADKQAGLEVLDGATAFCRELEKFLETHSFIPLAVFNCDDTLIFYRGGKMAVTLVEASPRTRANAVASCKSIVDFLLSFVSASGSVFMSVYVLKAKFGEASTAAVAFYLYDAPRMSRRCWPRFYPWTEKRFLIGEAFEAFMAKFTDEWATRNPGIPSILFGDQLGVHRHPDVIDQALGKGRLVSTGAQQGVINGMLGDKGTRNALLEAAYAAETRAFLPNVIIGAGRRCGLWPFDPERMLSQVADALGLGHTGDTIRGVSGAAAADVIHEATSRAKAAKKRTYTGSTVVQRAALHAPDALLEQSKEIAAIKASDEAVKAARAIARAHNQAKKAEKERVAAAARVANLCRVCATRTYRGGKGWSGCDCGHFRVCPGCTNSMAAVEVDAGHLEECPGGKGEERQDQKNGESEGEN</sequence>
<gene>
    <name evidence="3" type="ORF">BU14_0225s0003</name>
</gene>
<evidence type="ECO:0000256" key="2">
    <source>
        <dbReference type="SAM" id="MobiDB-lite"/>
    </source>
</evidence>
<dbReference type="AlphaFoldDB" id="A0A1X6P4I4"/>
<protein>
    <submittedName>
        <fullName evidence="3">Uncharacterized protein</fullName>
    </submittedName>
</protein>
<accession>A0A1X6P4I4</accession>
<evidence type="ECO:0000256" key="1">
    <source>
        <dbReference type="SAM" id="Coils"/>
    </source>
</evidence>
<feature type="region of interest" description="Disordered" evidence="2">
    <location>
        <begin position="510"/>
        <end position="533"/>
    </location>
</feature>
<feature type="coiled-coil region" evidence="1">
    <location>
        <begin position="436"/>
        <end position="463"/>
    </location>
</feature>
<proteinExistence type="predicted"/>
<evidence type="ECO:0000313" key="3">
    <source>
        <dbReference type="EMBL" id="OSX75686.1"/>
    </source>
</evidence>
<reference evidence="3 4" key="1">
    <citation type="submission" date="2017-03" db="EMBL/GenBank/DDBJ databases">
        <title>WGS assembly of Porphyra umbilicalis.</title>
        <authorList>
            <person name="Brawley S.H."/>
            <person name="Blouin N.A."/>
            <person name="Ficko-Blean E."/>
            <person name="Wheeler G.L."/>
            <person name="Lohr M."/>
            <person name="Goodson H.V."/>
            <person name="Jenkins J.W."/>
            <person name="Blaby-Haas C.E."/>
            <person name="Helliwell K.E."/>
            <person name="Chan C."/>
            <person name="Marriage T."/>
            <person name="Bhattacharya D."/>
            <person name="Klein A.S."/>
            <person name="Badis Y."/>
            <person name="Brodie J."/>
            <person name="Cao Y."/>
            <person name="Collen J."/>
            <person name="Dittami S.M."/>
            <person name="Gachon C.M."/>
            <person name="Green B.R."/>
            <person name="Karpowicz S."/>
            <person name="Kim J.W."/>
            <person name="Kudahl U."/>
            <person name="Lin S."/>
            <person name="Michel G."/>
            <person name="Mittag M."/>
            <person name="Olson B.J."/>
            <person name="Pangilinan J."/>
            <person name="Peng Y."/>
            <person name="Qiu H."/>
            <person name="Shu S."/>
            <person name="Singer J.T."/>
            <person name="Smith A.G."/>
            <person name="Sprecher B.N."/>
            <person name="Wagner V."/>
            <person name="Wang W."/>
            <person name="Wang Z.-Y."/>
            <person name="Yan J."/>
            <person name="Yarish C."/>
            <person name="Zoeuner-Riek S."/>
            <person name="Zhuang Y."/>
            <person name="Zou Y."/>
            <person name="Lindquist E.A."/>
            <person name="Grimwood J."/>
            <person name="Barry K."/>
            <person name="Rokhsar D.S."/>
            <person name="Schmutz J."/>
            <person name="Stiller J.W."/>
            <person name="Grossman A.R."/>
            <person name="Prochnik S.E."/>
        </authorList>
    </citation>
    <scope>NUCLEOTIDE SEQUENCE [LARGE SCALE GENOMIC DNA]</scope>
    <source>
        <strain evidence="3">4086291</strain>
    </source>
</reference>
<keyword evidence="1" id="KW-0175">Coiled coil</keyword>
<name>A0A1X6P4I4_PORUM</name>
<evidence type="ECO:0000313" key="4">
    <source>
        <dbReference type="Proteomes" id="UP000218209"/>
    </source>
</evidence>
<dbReference type="OrthoDB" id="4357141at2759"/>
<organism evidence="3 4">
    <name type="scientific">Porphyra umbilicalis</name>
    <name type="common">Purple laver</name>
    <name type="synonym">Red alga</name>
    <dbReference type="NCBI Taxonomy" id="2786"/>
    <lineage>
        <taxon>Eukaryota</taxon>
        <taxon>Rhodophyta</taxon>
        <taxon>Bangiophyceae</taxon>
        <taxon>Bangiales</taxon>
        <taxon>Bangiaceae</taxon>
        <taxon>Porphyra</taxon>
    </lineage>
</organism>